<dbReference type="GO" id="GO:0009253">
    <property type="term" value="P:peptidoglycan catabolic process"/>
    <property type="evidence" value="ECO:0007669"/>
    <property type="project" value="InterPro"/>
</dbReference>
<dbReference type="PANTHER" id="PTHR11022:SF41">
    <property type="entry name" value="PEPTIDOGLYCAN-RECOGNITION PROTEIN LC-RELATED"/>
    <property type="match status" value="1"/>
</dbReference>
<dbReference type="InterPro" id="IPR015510">
    <property type="entry name" value="PGRP"/>
</dbReference>
<dbReference type="Pfam" id="PF01510">
    <property type="entry name" value="Amidase_2"/>
    <property type="match status" value="1"/>
</dbReference>
<dbReference type="Proteomes" id="UP000275076">
    <property type="component" value="Unassembled WGS sequence"/>
</dbReference>
<dbReference type="EMBL" id="RBVX01000037">
    <property type="protein sequence ID" value="RSL30431.1"/>
    <property type="molecule type" value="Genomic_DNA"/>
</dbReference>
<evidence type="ECO:0000259" key="4">
    <source>
        <dbReference type="SMART" id="SM00644"/>
    </source>
</evidence>
<evidence type="ECO:0000313" key="6">
    <source>
        <dbReference type="EMBL" id="RSL30431.1"/>
    </source>
</evidence>
<dbReference type="InterPro" id="IPR036365">
    <property type="entry name" value="PGBD-like_sf"/>
</dbReference>
<dbReference type="InterPro" id="IPR002502">
    <property type="entry name" value="Amidase_domain"/>
</dbReference>
<dbReference type="AlphaFoldDB" id="A0A428MWC0"/>
<dbReference type="Gene3D" id="1.10.101.10">
    <property type="entry name" value="PGBD-like superfamily/PGBD"/>
    <property type="match status" value="1"/>
</dbReference>
<organism evidence="6 7">
    <name type="scientific">Salibacterium salarium</name>
    <dbReference type="NCBI Taxonomy" id="284579"/>
    <lineage>
        <taxon>Bacteria</taxon>
        <taxon>Bacillati</taxon>
        <taxon>Bacillota</taxon>
        <taxon>Bacilli</taxon>
        <taxon>Bacillales</taxon>
        <taxon>Bacillaceae</taxon>
    </lineage>
</organism>
<keyword evidence="7" id="KW-1185">Reference proteome</keyword>
<feature type="domain" description="Peptidoglycan recognition protein family" evidence="5">
    <location>
        <begin position="1"/>
        <end position="136"/>
    </location>
</feature>
<reference evidence="6 7" key="1">
    <citation type="submission" date="2018-10" db="EMBL/GenBank/DDBJ databases">
        <title>Draft genome sequence of Bacillus salarius IM0101, isolated from a hypersaline soil in Inner Mongolia, China.</title>
        <authorList>
            <person name="Yamprayoonswat W."/>
            <person name="Boonvisut S."/>
            <person name="Jumpathong W."/>
            <person name="Sittihan S."/>
            <person name="Ruangsuj P."/>
            <person name="Wanthongcharoen S."/>
            <person name="Thongpramul N."/>
            <person name="Pimmason S."/>
            <person name="Yu B."/>
            <person name="Yasawong M."/>
        </authorList>
    </citation>
    <scope>NUCLEOTIDE SEQUENCE [LARGE SCALE GENOMIC DNA]</scope>
    <source>
        <strain evidence="6 7">IM0101</strain>
    </source>
</reference>
<feature type="domain" description="N-acetylmuramoyl-L-alanine amidase" evidence="4">
    <location>
        <begin position="15"/>
        <end position="145"/>
    </location>
</feature>
<accession>A0A428MWC0</accession>
<dbReference type="CDD" id="cd06583">
    <property type="entry name" value="PGRP"/>
    <property type="match status" value="1"/>
</dbReference>
<evidence type="ECO:0000256" key="1">
    <source>
        <dbReference type="ARBA" id="ARBA00007553"/>
    </source>
</evidence>
<dbReference type="PANTHER" id="PTHR11022">
    <property type="entry name" value="PEPTIDOGLYCAN RECOGNITION PROTEIN"/>
    <property type="match status" value="1"/>
</dbReference>
<sequence>MKILNKIGAWTEHRSKLYSTRALSNIDQIVIHHSGTKTGSPQAYARYHVETNNWPGIGYHYVIQPEGTIYKCHAITTVSWHTGNQNTRSIGICLTGDFRQTIPPQKQYSAACELVNTLMESLNLGVKHLKGHRECDGHEGKICPGFSMADFRKQVSGLTKAMYHPTLQMGQRGEEVSVLQQRLERLGFSPGGIDGIFGPRTNKAVEAFQRRNGLSVDGMVGPNTWGVIVEKG</sequence>
<dbReference type="SMART" id="SM00644">
    <property type="entry name" value="Ami_2"/>
    <property type="match status" value="1"/>
</dbReference>
<comment type="caution">
    <text evidence="6">The sequence shown here is derived from an EMBL/GenBank/DDBJ whole genome shotgun (WGS) entry which is preliminary data.</text>
</comment>
<evidence type="ECO:0000256" key="2">
    <source>
        <dbReference type="ARBA" id="ARBA00030881"/>
    </source>
</evidence>
<comment type="similarity">
    <text evidence="1">Belongs to the N-acetylmuramoyl-L-alanine amidase 2 family.</text>
</comment>
<dbReference type="SMART" id="SM00701">
    <property type="entry name" value="PGRP"/>
    <property type="match status" value="1"/>
</dbReference>
<dbReference type="SUPFAM" id="SSF55846">
    <property type="entry name" value="N-acetylmuramoyl-L-alanine amidase-like"/>
    <property type="match status" value="1"/>
</dbReference>
<dbReference type="RefSeq" id="WP_125560617.1">
    <property type="nucleotide sequence ID" value="NZ_RBVX01000037.1"/>
</dbReference>
<protein>
    <recommendedName>
        <fullName evidence="3">Autolysin</fullName>
    </recommendedName>
    <alternativeName>
        <fullName evidence="2">Cell wall hydrolase</fullName>
    </alternativeName>
</protein>
<dbReference type="OrthoDB" id="9812621at2"/>
<evidence type="ECO:0000313" key="7">
    <source>
        <dbReference type="Proteomes" id="UP000275076"/>
    </source>
</evidence>
<dbReference type="GO" id="GO:0008745">
    <property type="term" value="F:N-acetylmuramoyl-L-alanine amidase activity"/>
    <property type="evidence" value="ECO:0007669"/>
    <property type="project" value="InterPro"/>
</dbReference>
<dbReference type="InterPro" id="IPR006619">
    <property type="entry name" value="PGRP_domain_met/bac"/>
</dbReference>
<dbReference type="InterPro" id="IPR002477">
    <property type="entry name" value="Peptidoglycan-bd-like"/>
</dbReference>
<evidence type="ECO:0000256" key="3">
    <source>
        <dbReference type="ARBA" id="ARBA00032390"/>
    </source>
</evidence>
<dbReference type="InterPro" id="IPR036366">
    <property type="entry name" value="PGBDSf"/>
</dbReference>
<evidence type="ECO:0000259" key="5">
    <source>
        <dbReference type="SMART" id="SM00701"/>
    </source>
</evidence>
<dbReference type="SUPFAM" id="SSF47090">
    <property type="entry name" value="PGBD-like"/>
    <property type="match status" value="1"/>
</dbReference>
<dbReference type="InterPro" id="IPR036505">
    <property type="entry name" value="Amidase/PGRP_sf"/>
</dbReference>
<gene>
    <name evidence="6" type="ORF">D7Z54_26050</name>
</gene>
<proteinExistence type="inferred from homology"/>
<dbReference type="Pfam" id="PF01471">
    <property type="entry name" value="PG_binding_1"/>
    <property type="match status" value="1"/>
</dbReference>
<dbReference type="GO" id="GO:0008270">
    <property type="term" value="F:zinc ion binding"/>
    <property type="evidence" value="ECO:0007669"/>
    <property type="project" value="InterPro"/>
</dbReference>
<dbReference type="Gene3D" id="3.40.80.10">
    <property type="entry name" value="Peptidoglycan recognition protein-like"/>
    <property type="match status" value="1"/>
</dbReference>
<name>A0A428MWC0_9BACI</name>